<dbReference type="AlphaFoldDB" id="A0A218WXL7"/>
<reference evidence="3 5" key="3">
    <citation type="submission" date="2017-11" db="EMBL/GenBank/DDBJ databases">
        <title>De-novo sequencing of pomegranate (Punica granatum L.) genome.</title>
        <authorList>
            <person name="Akparov Z."/>
            <person name="Amiraslanov A."/>
            <person name="Hajiyeva S."/>
            <person name="Abbasov M."/>
            <person name="Kaur K."/>
            <person name="Hamwieh A."/>
            <person name="Solovyev V."/>
            <person name="Salamov A."/>
            <person name="Braich B."/>
            <person name="Kosarev P."/>
            <person name="Mahmoud A."/>
            <person name="Hajiyev E."/>
            <person name="Babayeva S."/>
            <person name="Izzatullayeva V."/>
            <person name="Mammadov A."/>
            <person name="Mammadov A."/>
            <person name="Sharifova S."/>
            <person name="Ojaghi J."/>
            <person name="Eynullazada K."/>
            <person name="Bayramov B."/>
            <person name="Abdulazimova A."/>
            <person name="Shahmuradov I."/>
        </authorList>
    </citation>
    <scope>NUCLEOTIDE SEQUENCE [LARGE SCALE GENOMIC DNA]</scope>
    <source>
        <strain evidence="3">AG2017</strain>
        <strain evidence="5">cv. AG2017</strain>
        <tissue evidence="3">Leaf</tissue>
    </source>
</reference>
<gene>
    <name evidence="2" type="ORF">CDL15_Pgr013221</name>
    <name evidence="3" type="ORF">CRG98_013767</name>
</gene>
<feature type="compositionally biased region" description="Polar residues" evidence="1">
    <location>
        <begin position="141"/>
        <end position="152"/>
    </location>
</feature>
<dbReference type="Proteomes" id="UP000233551">
    <property type="component" value="Unassembled WGS sequence"/>
</dbReference>
<evidence type="ECO:0000313" key="3">
    <source>
        <dbReference type="EMBL" id="PKI65837.1"/>
    </source>
</evidence>
<evidence type="ECO:0000313" key="4">
    <source>
        <dbReference type="Proteomes" id="UP000197138"/>
    </source>
</evidence>
<proteinExistence type="predicted"/>
<keyword evidence="5" id="KW-1185">Reference proteome</keyword>
<comment type="caution">
    <text evidence="2">The sequence shown here is derived from an EMBL/GenBank/DDBJ whole genome shotgun (WGS) entry which is preliminary data.</text>
</comment>
<dbReference type="EMBL" id="MTKT01002727">
    <property type="protein sequence ID" value="OWM77130.1"/>
    <property type="molecule type" value="Genomic_DNA"/>
</dbReference>
<sequence>MGSRHEQTLLVTLGPSQRRPIDSVEYVQLACPLGTRLLEPSLGRLRMPTRNRGKYNYAVPSHGLTTPRDTPVAAKSDARVHTSSRTPIGSFFLYFSREGPDKEVPHMKPTTEAFERAACLQRNRLNRQTSMPIGFESTPLQRTTDARATSTIGDDDCTRRPPQVTLTMKIGAFTFIIQTETTSNIIRPR</sequence>
<evidence type="ECO:0000256" key="1">
    <source>
        <dbReference type="SAM" id="MobiDB-lite"/>
    </source>
</evidence>
<name>A0A218WXL7_PUNGR</name>
<dbReference type="Proteomes" id="UP000197138">
    <property type="component" value="Unassembled WGS sequence"/>
</dbReference>
<accession>A0A218WXL7</accession>
<evidence type="ECO:0000313" key="5">
    <source>
        <dbReference type="Proteomes" id="UP000233551"/>
    </source>
</evidence>
<evidence type="ECO:0000313" key="2">
    <source>
        <dbReference type="EMBL" id="OWM77130.1"/>
    </source>
</evidence>
<protein>
    <submittedName>
        <fullName evidence="2">Uncharacterized protein</fullName>
    </submittedName>
</protein>
<feature type="region of interest" description="Disordered" evidence="1">
    <location>
        <begin position="141"/>
        <end position="160"/>
    </location>
</feature>
<reference evidence="2" key="2">
    <citation type="submission" date="2017-06" db="EMBL/GenBank/DDBJ databases">
        <title>The pomegranate genome and the genomics of punicalagin biosynthesis.</title>
        <authorList>
            <person name="Xu C."/>
        </authorList>
    </citation>
    <scope>NUCLEOTIDE SEQUENCE [LARGE SCALE GENOMIC DNA]</scope>
    <source>
        <tissue evidence="2">Fresh leaf</tissue>
    </source>
</reference>
<organism evidence="2 4">
    <name type="scientific">Punica granatum</name>
    <name type="common">Pomegranate</name>
    <dbReference type="NCBI Taxonomy" id="22663"/>
    <lineage>
        <taxon>Eukaryota</taxon>
        <taxon>Viridiplantae</taxon>
        <taxon>Streptophyta</taxon>
        <taxon>Embryophyta</taxon>
        <taxon>Tracheophyta</taxon>
        <taxon>Spermatophyta</taxon>
        <taxon>Magnoliopsida</taxon>
        <taxon>eudicotyledons</taxon>
        <taxon>Gunneridae</taxon>
        <taxon>Pentapetalae</taxon>
        <taxon>rosids</taxon>
        <taxon>malvids</taxon>
        <taxon>Myrtales</taxon>
        <taxon>Lythraceae</taxon>
        <taxon>Punica</taxon>
    </lineage>
</organism>
<dbReference type="EMBL" id="PGOL01000723">
    <property type="protein sequence ID" value="PKI65837.1"/>
    <property type="molecule type" value="Genomic_DNA"/>
</dbReference>
<reference evidence="4" key="1">
    <citation type="journal article" date="2017" name="Plant J.">
        <title>The pomegranate (Punica granatum L.) genome and the genomics of punicalagin biosynthesis.</title>
        <authorList>
            <person name="Qin G."/>
            <person name="Xu C."/>
            <person name="Ming R."/>
            <person name="Tang H."/>
            <person name="Guyot R."/>
            <person name="Kramer E.M."/>
            <person name="Hu Y."/>
            <person name="Yi X."/>
            <person name="Qi Y."/>
            <person name="Xu X."/>
            <person name="Gao Z."/>
            <person name="Pan H."/>
            <person name="Jian J."/>
            <person name="Tian Y."/>
            <person name="Yue Z."/>
            <person name="Xu Y."/>
        </authorList>
    </citation>
    <scope>NUCLEOTIDE SEQUENCE [LARGE SCALE GENOMIC DNA]</scope>
    <source>
        <strain evidence="4">cv. Dabenzi</strain>
    </source>
</reference>